<dbReference type="PIRSF" id="PIRSF000804">
    <property type="entry name" value="DNA_pol_III_b"/>
    <property type="match status" value="1"/>
</dbReference>
<dbReference type="InterPro" id="IPR022634">
    <property type="entry name" value="DNA_polIII_beta_N"/>
</dbReference>
<comment type="similarity">
    <text evidence="2 10">Belongs to the beta sliding clamp family.</text>
</comment>
<dbReference type="GO" id="GO:0006271">
    <property type="term" value="P:DNA strand elongation involved in DNA replication"/>
    <property type="evidence" value="ECO:0007669"/>
    <property type="project" value="TreeGrafter"/>
</dbReference>
<evidence type="ECO:0000256" key="7">
    <source>
        <dbReference type="ARBA" id="ARBA00022705"/>
    </source>
</evidence>
<dbReference type="InterPro" id="IPR046938">
    <property type="entry name" value="DNA_clamp_sf"/>
</dbReference>
<feature type="domain" description="DNA polymerase III beta sliding clamp C-terminal" evidence="13">
    <location>
        <begin position="255"/>
        <end position="378"/>
    </location>
</feature>
<dbReference type="STRING" id="1423781.FD06_GL001060"/>
<evidence type="ECO:0000256" key="4">
    <source>
        <dbReference type="ARBA" id="ARBA00022490"/>
    </source>
</evidence>
<dbReference type="GO" id="GO:0003677">
    <property type="term" value="F:DNA binding"/>
    <property type="evidence" value="ECO:0007669"/>
    <property type="project" value="UniProtKB-UniRule"/>
</dbReference>
<dbReference type="Pfam" id="PF00712">
    <property type="entry name" value="DNA_pol3_beta"/>
    <property type="match status" value="1"/>
</dbReference>
<evidence type="ECO:0000313" key="14">
    <source>
        <dbReference type="EMBL" id="KRM69572.1"/>
    </source>
</evidence>
<keyword evidence="8 10" id="KW-0239">DNA-directed DNA polymerase</keyword>
<dbReference type="AlphaFoldDB" id="A0A0R2AVN0"/>
<dbReference type="InterPro" id="IPR022635">
    <property type="entry name" value="DNA_polIII_beta_C"/>
</dbReference>
<dbReference type="NCBIfam" id="TIGR00663">
    <property type="entry name" value="dnan"/>
    <property type="match status" value="1"/>
</dbReference>
<comment type="subunit">
    <text evidence="10">Forms a ring-shaped head-to-tail homodimer around DNA.</text>
</comment>
<dbReference type="SMART" id="SM00480">
    <property type="entry name" value="POL3Bc"/>
    <property type="match status" value="1"/>
</dbReference>
<keyword evidence="5 10" id="KW-0808">Transferase</keyword>
<dbReference type="RefSeq" id="WP_054657869.1">
    <property type="nucleotide sequence ID" value="NZ_AYYQ01000003.1"/>
</dbReference>
<dbReference type="GO" id="GO:0009360">
    <property type="term" value="C:DNA polymerase III complex"/>
    <property type="evidence" value="ECO:0007669"/>
    <property type="project" value="InterPro"/>
</dbReference>
<dbReference type="PATRIC" id="fig|1423781.4.peg.1100"/>
<evidence type="ECO:0000313" key="15">
    <source>
        <dbReference type="Proteomes" id="UP000052012"/>
    </source>
</evidence>
<keyword evidence="15" id="KW-1185">Reference proteome</keyword>
<dbReference type="EMBL" id="AYYQ01000003">
    <property type="protein sequence ID" value="KRM69572.1"/>
    <property type="molecule type" value="Genomic_DNA"/>
</dbReference>
<comment type="caution">
    <text evidence="14">The sequence shown here is derived from an EMBL/GenBank/DDBJ whole genome shotgun (WGS) entry which is preliminary data.</text>
</comment>
<dbReference type="PANTHER" id="PTHR30478">
    <property type="entry name" value="DNA POLYMERASE III SUBUNIT BETA"/>
    <property type="match status" value="1"/>
</dbReference>
<gene>
    <name evidence="14" type="ORF">FD06_GL001060</name>
</gene>
<evidence type="ECO:0000256" key="6">
    <source>
        <dbReference type="ARBA" id="ARBA00022695"/>
    </source>
</evidence>
<proteinExistence type="inferred from homology"/>
<keyword evidence="9" id="KW-0238">DNA-binding</keyword>
<dbReference type="Proteomes" id="UP000052012">
    <property type="component" value="Unassembled WGS sequence"/>
</dbReference>
<name>A0A0R2AVN0_9LACO</name>
<dbReference type="OrthoDB" id="8421503at2"/>
<dbReference type="InterPro" id="IPR022637">
    <property type="entry name" value="DNA_polIII_beta_cen"/>
</dbReference>
<accession>A0A0R2AVN0</accession>
<evidence type="ECO:0000256" key="5">
    <source>
        <dbReference type="ARBA" id="ARBA00022679"/>
    </source>
</evidence>
<feature type="domain" description="DNA polymerase III beta sliding clamp N-terminal" evidence="11">
    <location>
        <begin position="1"/>
        <end position="127"/>
    </location>
</feature>
<reference evidence="14 15" key="1">
    <citation type="journal article" date="2015" name="Genome Announc.">
        <title>Expanding the biotechnology potential of lactobacilli through comparative genomics of 213 strains and associated genera.</title>
        <authorList>
            <person name="Sun Z."/>
            <person name="Harris H.M."/>
            <person name="McCann A."/>
            <person name="Guo C."/>
            <person name="Argimon S."/>
            <person name="Zhang W."/>
            <person name="Yang X."/>
            <person name="Jeffery I.B."/>
            <person name="Cooney J.C."/>
            <person name="Kagawa T.F."/>
            <person name="Liu W."/>
            <person name="Song Y."/>
            <person name="Salvetti E."/>
            <person name="Wrobel A."/>
            <person name="Rasinkangas P."/>
            <person name="Parkhill J."/>
            <person name="Rea M.C."/>
            <person name="O'Sullivan O."/>
            <person name="Ritari J."/>
            <person name="Douillard F.P."/>
            <person name="Paul Ross R."/>
            <person name="Yang R."/>
            <person name="Briner A.E."/>
            <person name="Felis G.E."/>
            <person name="de Vos W.M."/>
            <person name="Barrangou R."/>
            <person name="Klaenhammer T.R."/>
            <person name="Caufield P.W."/>
            <person name="Cui Y."/>
            <person name="Zhang H."/>
            <person name="O'Toole P.W."/>
        </authorList>
    </citation>
    <scope>NUCLEOTIDE SEQUENCE [LARGE SCALE GENOMIC DNA]</scope>
    <source>
        <strain evidence="14 15">DSM 23829</strain>
    </source>
</reference>
<evidence type="ECO:0000256" key="1">
    <source>
        <dbReference type="ARBA" id="ARBA00004496"/>
    </source>
</evidence>
<organism evidence="14 15">
    <name type="scientific">Apilactobacillus ozensis DSM 23829 = JCM 17196</name>
    <dbReference type="NCBI Taxonomy" id="1423781"/>
    <lineage>
        <taxon>Bacteria</taxon>
        <taxon>Bacillati</taxon>
        <taxon>Bacillota</taxon>
        <taxon>Bacilli</taxon>
        <taxon>Lactobacillales</taxon>
        <taxon>Lactobacillaceae</taxon>
        <taxon>Apilactobacillus</taxon>
    </lineage>
</organism>
<dbReference type="Gene3D" id="3.70.10.10">
    <property type="match status" value="1"/>
</dbReference>
<keyword evidence="6 10" id="KW-0548">Nucleotidyltransferase</keyword>
<dbReference type="InterPro" id="IPR001001">
    <property type="entry name" value="DNA_polIII_beta"/>
</dbReference>
<evidence type="ECO:0000256" key="2">
    <source>
        <dbReference type="ARBA" id="ARBA00010752"/>
    </source>
</evidence>
<keyword evidence="7 10" id="KW-0235">DNA replication</keyword>
<evidence type="ECO:0000259" key="12">
    <source>
        <dbReference type="Pfam" id="PF02767"/>
    </source>
</evidence>
<evidence type="ECO:0000256" key="10">
    <source>
        <dbReference type="PIRNR" id="PIRNR000804"/>
    </source>
</evidence>
<dbReference type="GO" id="GO:0008408">
    <property type="term" value="F:3'-5' exonuclease activity"/>
    <property type="evidence" value="ECO:0007669"/>
    <property type="project" value="InterPro"/>
</dbReference>
<evidence type="ECO:0000259" key="13">
    <source>
        <dbReference type="Pfam" id="PF02768"/>
    </source>
</evidence>
<dbReference type="Pfam" id="PF02768">
    <property type="entry name" value="DNA_pol3_beta_3"/>
    <property type="match status" value="1"/>
</dbReference>
<protein>
    <recommendedName>
        <fullName evidence="3 10">Beta sliding clamp</fullName>
    </recommendedName>
</protein>
<dbReference type="GO" id="GO:0003887">
    <property type="term" value="F:DNA-directed DNA polymerase activity"/>
    <property type="evidence" value="ECO:0007669"/>
    <property type="project" value="UniProtKB-UniRule"/>
</dbReference>
<dbReference type="PANTHER" id="PTHR30478:SF0">
    <property type="entry name" value="BETA SLIDING CLAMP"/>
    <property type="match status" value="1"/>
</dbReference>
<evidence type="ECO:0000256" key="8">
    <source>
        <dbReference type="ARBA" id="ARBA00022932"/>
    </source>
</evidence>
<comment type="function">
    <text evidence="10">Confers DNA tethering and processivity to DNA polymerases and other proteins. Acts as a clamp, forming a ring around DNA (a reaction catalyzed by the clamp-loading complex) which diffuses in an ATP-independent manner freely and bidirectionally along dsDNA. Initially characterized for its ability to contact the catalytic subunit of DNA polymerase III (Pol III), a complex, multichain enzyme responsible for most of the replicative synthesis in bacteria; Pol III exhibits 3'-5' exonuclease proofreading activity. The beta chain is required for initiation of replication as well as for processivity of DNA replication.</text>
</comment>
<dbReference type="Pfam" id="PF02767">
    <property type="entry name" value="DNA_pol3_beta_2"/>
    <property type="match status" value="1"/>
</dbReference>
<dbReference type="SUPFAM" id="SSF55979">
    <property type="entry name" value="DNA clamp"/>
    <property type="match status" value="3"/>
</dbReference>
<dbReference type="Gene3D" id="3.10.150.10">
    <property type="entry name" value="DNA Polymerase III, subunit A, domain 2"/>
    <property type="match status" value="1"/>
</dbReference>
<sequence length="381" mass="42054">MKFSINRVELTKRLNLVSRAISSKTTIPILTGLKLKANSSELVLTGSNADISIENKILSEDNNNMLTVVEPGSVVLPARFFTGIVKKLPEDLVTIEVNEDNLQTVIKSGAASFTINGLNAEDYPHLPEIDTNNAIELKGDIFKEMISQTVIAVSNQESRPILTGVHFVLNNAELMAVATDSHRLSQRKIKLPEIDEGKSYDLIIPGSSLSELSKMISENNETVKMSVSENQVLFIVGQNSFYSRLLEGNYPDTSRLIPDTSTTTIEFDNVELLGAIERASILSHESRNNVVKLTINPADEIVKISGNSPDVGNVEEKLDPKKIDGNELEISFNPDYMKDAVRAFGKSIIKISFTSSLRPFTLLPTEDSENFIELITPVRTF</sequence>
<dbReference type="GO" id="GO:0005737">
    <property type="term" value="C:cytoplasm"/>
    <property type="evidence" value="ECO:0007669"/>
    <property type="project" value="UniProtKB-SubCell"/>
</dbReference>
<evidence type="ECO:0000259" key="11">
    <source>
        <dbReference type="Pfam" id="PF00712"/>
    </source>
</evidence>
<comment type="subcellular location">
    <subcellularLocation>
        <location evidence="1 10">Cytoplasm</location>
    </subcellularLocation>
</comment>
<feature type="domain" description="DNA polymerase III beta sliding clamp central" evidence="12">
    <location>
        <begin position="137"/>
        <end position="252"/>
    </location>
</feature>
<keyword evidence="4 10" id="KW-0963">Cytoplasm</keyword>
<evidence type="ECO:0000256" key="9">
    <source>
        <dbReference type="ARBA" id="ARBA00023125"/>
    </source>
</evidence>
<evidence type="ECO:0000256" key="3">
    <source>
        <dbReference type="ARBA" id="ARBA00021035"/>
    </source>
</evidence>
<dbReference type="CDD" id="cd00140">
    <property type="entry name" value="beta_clamp"/>
    <property type="match status" value="1"/>
</dbReference>